<name>A0A366LS68_9ACTN</name>
<protein>
    <submittedName>
        <fullName evidence="2">Gamma-carboxymuconolactone decarboxylase</fullName>
    </submittedName>
</protein>
<dbReference type="Pfam" id="PF02627">
    <property type="entry name" value="CMD"/>
    <property type="match status" value="2"/>
</dbReference>
<gene>
    <name evidence="2" type="ORF">DP939_31535</name>
</gene>
<dbReference type="PANTHER" id="PTHR33930:SF2">
    <property type="entry name" value="BLR3452 PROTEIN"/>
    <property type="match status" value="1"/>
</dbReference>
<feature type="domain" description="Carboxymuconolactone decarboxylase-like" evidence="1">
    <location>
        <begin position="10"/>
        <end position="77"/>
    </location>
</feature>
<keyword evidence="3" id="KW-1185">Reference proteome</keyword>
<proteinExistence type="predicted"/>
<dbReference type="EMBL" id="QMEY01000018">
    <property type="protein sequence ID" value="RBQ16154.1"/>
    <property type="molecule type" value="Genomic_DNA"/>
</dbReference>
<dbReference type="PANTHER" id="PTHR33930">
    <property type="entry name" value="ALKYL HYDROPEROXIDE REDUCTASE AHPD"/>
    <property type="match status" value="1"/>
</dbReference>
<evidence type="ECO:0000313" key="2">
    <source>
        <dbReference type="EMBL" id="RBQ16154.1"/>
    </source>
</evidence>
<comment type="caution">
    <text evidence="2">The sequence shown here is derived from an EMBL/GenBank/DDBJ whole genome shotgun (WGS) entry which is preliminary data.</text>
</comment>
<organism evidence="2 3">
    <name type="scientific">Spongiactinospora rosea</name>
    <dbReference type="NCBI Taxonomy" id="2248750"/>
    <lineage>
        <taxon>Bacteria</taxon>
        <taxon>Bacillati</taxon>
        <taxon>Actinomycetota</taxon>
        <taxon>Actinomycetes</taxon>
        <taxon>Streptosporangiales</taxon>
        <taxon>Streptosporangiaceae</taxon>
        <taxon>Spongiactinospora</taxon>
    </lineage>
</organism>
<dbReference type="Gene3D" id="1.20.1290.10">
    <property type="entry name" value="AhpD-like"/>
    <property type="match status" value="1"/>
</dbReference>
<evidence type="ECO:0000313" key="3">
    <source>
        <dbReference type="Proteomes" id="UP000253303"/>
    </source>
</evidence>
<dbReference type="SUPFAM" id="SSF69118">
    <property type="entry name" value="AhpD-like"/>
    <property type="match status" value="1"/>
</dbReference>
<dbReference type="InterPro" id="IPR003779">
    <property type="entry name" value="CMD-like"/>
</dbReference>
<dbReference type="InterPro" id="IPR029032">
    <property type="entry name" value="AhpD-like"/>
</dbReference>
<sequence>MSGAEPSGAESMDEFEAAYEALAAVPALEPKIRHLVALAVSASVTHLHAPGVREHTGAALAHGATPAEIVETLQLTSVLGVHALTTGVPLLAESLRRRGRYPAADDPRIDELKADFTRRRGYWDAGWDDLLTLDPAYFAAYTRYSAIPWETGPLPAKVKEFIYIAIDASATHMYADGLRVHIDNALDHGATPTEIMAVLEVAGLIGIRTLDLALPILQTLQNNPPTPNEPKGPR</sequence>
<dbReference type="Proteomes" id="UP000253303">
    <property type="component" value="Unassembled WGS sequence"/>
</dbReference>
<evidence type="ECO:0000259" key="1">
    <source>
        <dbReference type="Pfam" id="PF02627"/>
    </source>
</evidence>
<accession>A0A366LS68</accession>
<reference evidence="2 3" key="1">
    <citation type="submission" date="2018-06" db="EMBL/GenBank/DDBJ databases">
        <title>Sphaerisporangium craniellae sp. nov., isolated from a marine sponge in the South China Sea.</title>
        <authorList>
            <person name="Li L."/>
        </authorList>
    </citation>
    <scope>NUCLEOTIDE SEQUENCE [LARGE SCALE GENOMIC DNA]</scope>
    <source>
        <strain evidence="2 3">LHW63015</strain>
    </source>
</reference>
<feature type="domain" description="Carboxymuconolactone decarboxylase-like" evidence="1">
    <location>
        <begin position="135"/>
        <end position="203"/>
    </location>
</feature>
<dbReference type="GO" id="GO:0051920">
    <property type="term" value="F:peroxiredoxin activity"/>
    <property type="evidence" value="ECO:0007669"/>
    <property type="project" value="InterPro"/>
</dbReference>
<dbReference type="AlphaFoldDB" id="A0A366LS68"/>